<dbReference type="PANTHER" id="PTHR47359:SF3">
    <property type="entry name" value="NLP_P60 DOMAIN-CONTAINING PROTEIN-RELATED"/>
    <property type="match status" value="1"/>
</dbReference>
<proteinExistence type="inferred from homology"/>
<gene>
    <name evidence="6" type="ORF">OEZ71_08790</name>
</gene>
<dbReference type="InterPro" id="IPR051794">
    <property type="entry name" value="PG_Endopeptidase_C40"/>
</dbReference>
<comment type="similarity">
    <text evidence="1">Belongs to the peptidase C40 family.</text>
</comment>
<dbReference type="Gene3D" id="3.90.1720.10">
    <property type="entry name" value="endopeptidase domain like (from Nostoc punctiforme)"/>
    <property type="match status" value="1"/>
</dbReference>
<keyword evidence="7" id="KW-1185">Reference proteome</keyword>
<evidence type="ECO:0000256" key="2">
    <source>
        <dbReference type="ARBA" id="ARBA00022670"/>
    </source>
</evidence>
<comment type="caution">
    <text evidence="6">The sequence shown here is derived from an EMBL/GenBank/DDBJ whole genome shotgun (WGS) entry which is preliminary data.</text>
</comment>
<keyword evidence="3" id="KW-0378">Hydrolase</keyword>
<dbReference type="Pfam" id="PF18348">
    <property type="entry name" value="SH3_16"/>
    <property type="match status" value="1"/>
</dbReference>
<protein>
    <submittedName>
        <fullName evidence="6">C40 family peptidase</fullName>
    </submittedName>
</protein>
<organism evidence="6 7">
    <name type="scientific">Albidovulum litorale</name>
    <dbReference type="NCBI Taxonomy" id="2984134"/>
    <lineage>
        <taxon>Bacteria</taxon>
        <taxon>Pseudomonadati</taxon>
        <taxon>Pseudomonadota</taxon>
        <taxon>Alphaproteobacteria</taxon>
        <taxon>Rhodobacterales</taxon>
        <taxon>Paracoccaceae</taxon>
        <taxon>Albidovulum</taxon>
    </lineage>
</organism>
<evidence type="ECO:0000256" key="3">
    <source>
        <dbReference type="ARBA" id="ARBA00022801"/>
    </source>
</evidence>
<evidence type="ECO:0000313" key="6">
    <source>
        <dbReference type="EMBL" id="MCV2872390.1"/>
    </source>
</evidence>
<reference evidence="6 7" key="1">
    <citation type="submission" date="2022-10" db="EMBL/GenBank/DDBJ databases">
        <title>Defluviimonas sp. nov., isolated from ocean surface sediments.</title>
        <authorList>
            <person name="He W."/>
            <person name="Wang L."/>
            <person name="Zhang D.-F."/>
        </authorList>
    </citation>
    <scope>NUCLEOTIDE SEQUENCE [LARGE SCALE GENOMIC DNA]</scope>
    <source>
        <strain evidence="6 7">WL0050</strain>
    </source>
</reference>
<evidence type="ECO:0000259" key="5">
    <source>
        <dbReference type="PROSITE" id="PS51935"/>
    </source>
</evidence>
<dbReference type="InterPro" id="IPR000064">
    <property type="entry name" value="NLP_P60_dom"/>
</dbReference>
<evidence type="ECO:0000256" key="4">
    <source>
        <dbReference type="ARBA" id="ARBA00022807"/>
    </source>
</evidence>
<evidence type="ECO:0000256" key="1">
    <source>
        <dbReference type="ARBA" id="ARBA00007074"/>
    </source>
</evidence>
<dbReference type="EMBL" id="JAOWKZ010000002">
    <property type="protein sequence ID" value="MCV2872390.1"/>
    <property type="molecule type" value="Genomic_DNA"/>
</dbReference>
<dbReference type="SUPFAM" id="SSF54001">
    <property type="entry name" value="Cysteine proteinases"/>
    <property type="match status" value="1"/>
</dbReference>
<dbReference type="PANTHER" id="PTHR47359">
    <property type="entry name" value="PEPTIDOGLYCAN DL-ENDOPEPTIDASE CWLO"/>
    <property type="match status" value="1"/>
</dbReference>
<accession>A0ABT2ZMM2</accession>
<keyword evidence="4" id="KW-0788">Thiol protease</keyword>
<sequence length="280" mass="30379">MTDRRLTPANERVAHVSLKGEVEALKYVAGEPARIVVPRADLLVQPLGARDRQVLMGESVLVLERHKGFAFIRADKDGYCGYLPEPVLGPPVAATHWVAAPATHLYRAADIKSPEAAMLSLGARLAVRKTHERFFETAEGLFVPRPHLREIEDWAEDPVSVAESLVGTPYLWGGNSRSGIDCSGLVQAAMTACGIACPGDSDMQENALGKRLGSGADRRRGDLVFWKGHVAIAVDDKRLIHANAYHMSVAYEGIDEAIVRIAKQGDGAVTSVRRLSLQDV</sequence>
<dbReference type="InterPro" id="IPR041382">
    <property type="entry name" value="SH3_16"/>
</dbReference>
<name>A0ABT2ZMM2_9RHOB</name>
<keyword evidence="2" id="KW-0645">Protease</keyword>
<dbReference type="InterPro" id="IPR038765">
    <property type="entry name" value="Papain-like_cys_pep_sf"/>
</dbReference>
<feature type="domain" description="NlpC/P60" evidence="5">
    <location>
        <begin position="152"/>
        <end position="276"/>
    </location>
</feature>
<dbReference type="RefSeq" id="WP_263739571.1">
    <property type="nucleotide sequence ID" value="NZ_JAOWKZ010000002.1"/>
</dbReference>
<dbReference type="PROSITE" id="PS51935">
    <property type="entry name" value="NLPC_P60"/>
    <property type="match status" value="1"/>
</dbReference>
<evidence type="ECO:0000313" key="7">
    <source>
        <dbReference type="Proteomes" id="UP001652564"/>
    </source>
</evidence>
<dbReference type="Proteomes" id="UP001652564">
    <property type="component" value="Unassembled WGS sequence"/>
</dbReference>
<dbReference type="Pfam" id="PF00877">
    <property type="entry name" value="NLPC_P60"/>
    <property type="match status" value="1"/>
</dbReference>